<reference evidence="6" key="2">
    <citation type="submission" date="2021-01" db="UniProtKB">
        <authorList>
            <consortium name="EnsemblPlants"/>
        </authorList>
    </citation>
    <scope>IDENTIFICATION</scope>
</reference>
<comment type="similarity">
    <text evidence="2">Belongs to the KHG/KDPG aldolase family.</text>
</comment>
<dbReference type="PANTHER" id="PTHR30246:SF1">
    <property type="entry name" value="2-DEHYDRO-3-DEOXY-6-PHOSPHOGALACTONATE ALDOLASE-RELATED"/>
    <property type="match status" value="1"/>
</dbReference>
<dbReference type="PANTHER" id="PTHR30246">
    <property type="entry name" value="2-KETO-3-DEOXY-6-PHOSPHOGLUCONATE ALDOLASE"/>
    <property type="match status" value="1"/>
</dbReference>
<dbReference type="InterPro" id="IPR013785">
    <property type="entry name" value="Aldolase_TIM"/>
</dbReference>
<reference evidence="6 7" key="1">
    <citation type="journal article" date="2016" name="G3 (Bethesda)">
        <title>First Draft Assembly and Annotation of the Genome of a California Endemic Oak Quercus lobata Nee (Fagaceae).</title>
        <authorList>
            <person name="Sork V.L."/>
            <person name="Fitz-Gibbon S.T."/>
            <person name="Puiu D."/>
            <person name="Crepeau M."/>
            <person name="Gugger P.F."/>
            <person name="Sherman R."/>
            <person name="Stevens K."/>
            <person name="Langley C.H."/>
            <person name="Pellegrini M."/>
            <person name="Salzberg S.L."/>
        </authorList>
    </citation>
    <scope>NUCLEOTIDE SEQUENCE [LARGE SCALE GENOMIC DNA]</scope>
    <source>
        <strain evidence="6 7">cv. SW786</strain>
    </source>
</reference>
<dbReference type="Pfam" id="PF01081">
    <property type="entry name" value="Aldolase"/>
    <property type="match status" value="1"/>
</dbReference>
<keyword evidence="4" id="KW-0456">Lyase</keyword>
<dbReference type="SUPFAM" id="SSF51569">
    <property type="entry name" value="Aldolase"/>
    <property type="match status" value="1"/>
</dbReference>
<comment type="pathway">
    <text evidence="1">Carbohydrate acid metabolism.</text>
</comment>
<keyword evidence="5" id="KW-0119">Carbohydrate metabolism</keyword>
<dbReference type="InterPro" id="IPR000887">
    <property type="entry name" value="Aldlse_KDPG_KHG"/>
</dbReference>
<dbReference type="Gene3D" id="3.20.20.70">
    <property type="entry name" value="Aldolase class I"/>
    <property type="match status" value="1"/>
</dbReference>
<evidence type="ECO:0000256" key="3">
    <source>
        <dbReference type="ARBA" id="ARBA00011233"/>
    </source>
</evidence>
<comment type="subunit">
    <text evidence="3">Homotrimer.</text>
</comment>
<dbReference type="CDD" id="cd00452">
    <property type="entry name" value="KDPG_aldolase"/>
    <property type="match status" value="1"/>
</dbReference>
<dbReference type="Proteomes" id="UP000594261">
    <property type="component" value="Chromosome 4"/>
</dbReference>
<dbReference type="EMBL" id="LRBV02000004">
    <property type="status" value="NOT_ANNOTATED_CDS"/>
    <property type="molecule type" value="Genomic_DNA"/>
</dbReference>
<proteinExistence type="inferred from homology"/>
<dbReference type="EnsemblPlants" id="QL04p022035:mrna">
    <property type="protein sequence ID" value="QL04p022035:mrna"/>
    <property type="gene ID" value="QL04p022035"/>
</dbReference>
<evidence type="ECO:0008006" key="8">
    <source>
        <dbReference type="Google" id="ProtNLM"/>
    </source>
</evidence>
<evidence type="ECO:0000256" key="5">
    <source>
        <dbReference type="ARBA" id="ARBA00023277"/>
    </source>
</evidence>
<name>A0A7N2R2Q2_QUELO</name>
<protein>
    <recommendedName>
        <fullName evidence="8">KHG/KDPG aldolase</fullName>
    </recommendedName>
</protein>
<dbReference type="InParanoid" id="A0A7N2R2Q2"/>
<evidence type="ECO:0000313" key="7">
    <source>
        <dbReference type="Proteomes" id="UP000594261"/>
    </source>
</evidence>
<sequence>MARASHNHNFFGFLVIFGSSSTSNSPLQPFFHLQVSGYGNNKPHPQQHVRLHLASKLSATATASASAEGLLLFFYSALCSQNLDTHSQFWCHKLAFVPIELALKAAHAALSGGISVLEIVMSTPGVFEVLQQLVQEHPTTTLGIGTVLNVADAKNAINAGAKFLMSPAMVKDIMVDAQCGEVLYIPGVMTPTEMLSAYDSGAKIVKVYLVSALGGSRYISALKRPFHHISIVASQGITIDSVRKYITQGASAVVLSDAIFDKEAISQNNFNEICRLAHSAALQGNEALEWSINILVIPEWLENLP</sequence>
<evidence type="ECO:0000256" key="1">
    <source>
        <dbReference type="ARBA" id="ARBA00004761"/>
    </source>
</evidence>
<accession>A0A7N2R2Q2</accession>
<evidence type="ECO:0000313" key="6">
    <source>
        <dbReference type="EnsemblPlants" id="QL04p022035:mrna"/>
    </source>
</evidence>
<dbReference type="Gramene" id="QL04p022035:mrna">
    <property type="protein sequence ID" value="QL04p022035:mrna"/>
    <property type="gene ID" value="QL04p022035"/>
</dbReference>
<keyword evidence="7" id="KW-1185">Reference proteome</keyword>
<organism evidence="6 7">
    <name type="scientific">Quercus lobata</name>
    <name type="common">Valley oak</name>
    <dbReference type="NCBI Taxonomy" id="97700"/>
    <lineage>
        <taxon>Eukaryota</taxon>
        <taxon>Viridiplantae</taxon>
        <taxon>Streptophyta</taxon>
        <taxon>Embryophyta</taxon>
        <taxon>Tracheophyta</taxon>
        <taxon>Spermatophyta</taxon>
        <taxon>Magnoliopsida</taxon>
        <taxon>eudicotyledons</taxon>
        <taxon>Gunneridae</taxon>
        <taxon>Pentapetalae</taxon>
        <taxon>rosids</taxon>
        <taxon>fabids</taxon>
        <taxon>Fagales</taxon>
        <taxon>Fagaceae</taxon>
        <taxon>Quercus</taxon>
    </lineage>
</organism>
<evidence type="ECO:0000256" key="4">
    <source>
        <dbReference type="ARBA" id="ARBA00023239"/>
    </source>
</evidence>
<evidence type="ECO:0000256" key="2">
    <source>
        <dbReference type="ARBA" id="ARBA00006906"/>
    </source>
</evidence>
<dbReference type="AlphaFoldDB" id="A0A7N2R2Q2"/>
<dbReference type="GO" id="GO:0016829">
    <property type="term" value="F:lyase activity"/>
    <property type="evidence" value="ECO:0007669"/>
    <property type="project" value="UniProtKB-KW"/>
</dbReference>